<dbReference type="eggNOG" id="COG1668">
    <property type="taxonomic scope" value="Bacteria"/>
</dbReference>
<gene>
    <name evidence="2" type="ORF">HMP0721_2108</name>
</gene>
<feature type="transmembrane region" description="Helical" evidence="1">
    <location>
        <begin position="236"/>
        <end position="257"/>
    </location>
</feature>
<dbReference type="AlphaFoldDB" id="E6MJC3"/>
<keyword evidence="1" id="KW-0472">Membrane</keyword>
<dbReference type="Proteomes" id="UP000004754">
    <property type="component" value="Unassembled WGS sequence"/>
</dbReference>
<sequence>MMLRYEMKKILNKRLNCALFIAALLIVVAFGVFSIGSFNFVDANGKTHSGIFAARSLAADKNRWRGDLTPAKFAEVVESVKKGKGKASKLTEDEMYGKTIQSSQDIVETAGRMLKGESSDFDDYSNALLSANASQVNSIYDIYKENLLASSKEYGTTPEKERYLTKQYQKIRTPLYYEAADSWDTMFLYVTTASLILLVIIGAISAGIFSEEFSYKADSVFFSAQYGKTKATRNKIAAGLITATLVYLIGIGLLSAICFSVEGISGANTPYQFEFPYAIYTVSCGQMYGIIVLGGYIASLLSASVSMLVASRTKTMGIAVCIPFLLFCVSPFVGRALPFRTFFTLTPDQLTNIVNCARIPYIYQIGSVVFSQIPFLIFFYLIIVVLLLPIVYRNYNEAIL</sequence>
<accession>E6MJC3</accession>
<protein>
    <submittedName>
        <fullName evidence="2">Uncharacterized protein</fullName>
    </submittedName>
</protein>
<evidence type="ECO:0000313" key="3">
    <source>
        <dbReference type="Proteomes" id="UP000004754"/>
    </source>
</evidence>
<evidence type="ECO:0000256" key="1">
    <source>
        <dbReference type="SAM" id="Phobius"/>
    </source>
</evidence>
<keyword evidence="1" id="KW-0812">Transmembrane</keyword>
<organism evidence="2 3">
    <name type="scientific">Pseudoramibacter alactolyticus ATCC 23263</name>
    <dbReference type="NCBI Taxonomy" id="887929"/>
    <lineage>
        <taxon>Bacteria</taxon>
        <taxon>Bacillati</taxon>
        <taxon>Bacillota</taxon>
        <taxon>Clostridia</taxon>
        <taxon>Eubacteriales</taxon>
        <taxon>Eubacteriaceae</taxon>
        <taxon>Pseudoramibacter</taxon>
    </lineage>
</organism>
<feature type="transmembrane region" description="Helical" evidence="1">
    <location>
        <begin position="373"/>
        <end position="392"/>
    </location>
</feature>
<keyword evidence="1" id="KW-1133">Transmembrane helix</keyword>
<dbReference type="STRING" id="887929.HMP0721_2108"/>
<evidence type="ECO:0000313" key="2">
    <source>
        <dbReference type="EMBL" id="EFV00800.1"/>
    </source>
</evidence>
<proteinExistence type="predicted"/>
<feature type="transmembrane region" description="Helical" evidence="1">
    <location>
        <begin position="186"/>
        <end position="209"/>
    </location>
</feature>
<dbReference type="OrthoDB" id="1692816at2"/>
<reference evidence="2 3" key="1">
    <citation type="submission" date="2010-12" db="EMBL/GenBank/DDBJ databases">
        <authorList>
            <person name="Muzny D."/>
            <person name="Qin X."/>
            <person name="Deng J."/>
            <person name="Jiang H."/>
            <person name="Liu Y."/>
            <person name="Qu J."/>
            <person name="Song X.-Z."/>
            <person name="Zhang L."/>
            <person name="Thornton R."/>
            <person name="Coyle M."/>
            <person name="Francisco L."/>
            <person name="Jackson L."/>
            <person name="Javaid M."/>
            <person name="Korchina V."/>
            <person name="Kovar C."/>
            <person name="Mata R."/>
            <person name="Mathew T."/>
            <person name="Ngo R."/>
            <person name="Nguyen L."/>
            <person name="Nguyen N."/>
            <person name="Okwuonu G."/>
            <person name="Ongeri F."/>
            <person name="Pham C."/>
            <person name="Simmons D."/>
            <person name="Wilczek-Boney K."/>
            <person name="Hale W."/>
            <person name="Jakkamsetti A."/>
            <person name="Pham P."/>
            <person name="Ruth R."/>
            <person name="San Lucas F."/>
            <person name="Warren J."/>
            <person name="Zhang J."/>
            <person name="Zhao Z."/>
            <person name="Zhou C."/>
            <person name="Zhu D."/>
            <person name="Lee S."/>
            <person name="Bess C."/>
            <person name="Blankenburg K."/>
            <person name="Forbes L."/>
            <person name="Fu Q."/>
            <person name="Gubbala S."/>
            <person name="Hirani K."/>
            <person name="Jayaseelan J.C."/>
            <person name="Lara F."/>
            <person name="Munidasa M."/>
            <person name="Palculict T."/>
            <person name="Patil S."/>
            <person name="Pu L.-L."/>
            <person name="Saada N."/>
            <person name="Tang L."/>
            <person name="Weissenberger G."/>
            <person name="Zhu Y."/>
            <person name="Hemphill L."/>
            <person name="Shang Y."/>
            <person name="Youmans B."/>
            <person name="Ayvaz T."/>
            <person name="Ross M."/>
            <person name="Santibanez J."/>
            <person name="Aqrawi P."/>
            <person name="Gross S."/>
            <person name="Joshi V."/>
            <person name="Fowler G."/>
            <person name="Nazareth L."/>
            <person name="Reid J."/>
            <person name="Worley K."/>
            <person name="Petrosino J."/>
            <person name="Highlander S."/>
            <person name="Gibbs R."/>
        </authorList>
    </citation>
    <scope>NUCLEOTIDE SEQUENCE [LARGE SCALE GENOMIC DNA]</scope>
    <source>
        <strain evidence="2 3">ATCC 23263</strain>
    </source>
</reference>
<feature type="transmembrane region" description="Helical" evidence="1">
    <location>
        <begin position="277"/>
        <end position="303"/>
    </location>
</feature>
<name>E6MJC3_9FIRM</name>
<keyword evidence="3" id="KW-1185">Reference proteome</keyword>
<dbReference type="HOGENOM" id="CLU_052940_2_0_9"/>
<feature type="transmembrane region" description="Helical" evidence="1">
    <location>
        <begin position="315"/>
        <end position="333"/>
    </location>
</feature>
<dbReference type="EMBL" id="AEQN01000027">
    <property type="protein sequence ID" value="EFV00800.1"/>
    <property type="molecule type" value="Genomic_DNA"/>
</dbReference>
<comment type="caution">
    <text evidence="2">The sequence shown here is derived from an EMBL/GenBank/DDBJ whole genome shotgun (WGS) entry which is preliminary data.</text>
</comment>